<evidence type="ECO:0000256" key="1">
    <source>
        <dbReference type="ARBA" id="ARBA00006581"/>
    </source>
</evidence>
<keyword evidence="3 7" id="KW-0378">Hydrolase</keyword>
<evidence type="ECO:0000256" key="5">
    <source>
        <dbReference type="ARBA" id="ARBA00047686"/>
    </source>
</evidence>
<dbReference type="Gene3D" id="2.70.40.10">
    <property type="match status" value="1"/>
</dbReference>
<dbReference type="AlphaFoldDB" id="A0A1H8B2A1"/>
<dbReference type="CDD" id="cd07557">
    <property type="entry name" value="trimeric_dUTPase"/>
    <property type="match status" value="1"/>
</dbReference>
<keyword evidence="4" id="KW-0546">Nucleotide metabolism</keyword>
<evidence type="ECO:0000256" key="2">
    <source>
        <dbReference type="ARBA" id="ARBA00012379"/>
    </source>
</evidence>
<protein>
    <recommendedName>
        <fullName evidence="2">dUTP diphosphatase</fullName>
        <ecNumber evidence="2">3.6.1.23</ecNumber>
    </recommendedName>
</protein>
<evidence type="ECO:0000259" key="6">
    <source>
        <dbReference type="Pfam" id="PF00692"/>
    </source>
</evidence>
<dbReference type="InterPro" id="IPR036157">
    <property type="entry name" value="dUTPase-like_sf"/>
</dbReference>
<accession>A0A1H8B2A1</accession>
<organism evidence="7 8">
    <name type="scientific">Pseudorhodobacter antarcticus</name>
    <dbReference type="NCBI Taxonomy" id="1077947"/>
    <lineage>
        <taxon>Bacteria</taxon>
        <taxon>Pseudomonadati</taxon>
        <taxon>Pseudomonadota</taxon>
        <taxon>Alphaproteobacteria</taxon>
        <taxon>Rhodobacterales</taxon>
        <taxon>Paracoccaceae</taxon>
        <taxon>Pseudorhodobacter</taxon>
    </lineage>
</organism>
<evidence type="ECO:0000256" key="4">
    <source>
        <dbReference type="ARBA" id="ARBA00023080"/>
    </source>
</evidence>
<dbReference type="InterPro" id="IPR029054">
    <property type="entry name" value="dUTPase-like"/>
</dbReference>
<dbReference type="GO" id="GO:0004170">
    <property type="term" value="F:dUTP diphosphatase activity"/>
    <property type="evidence" value="ECO:0007669"/>
    <property type="project" value="UniProtKB-EC"/>
</dbReference>
<comment type="catalytic activity">
    <reaction evidence="5">
        <text>dUTP + H2O = dUMP + diphosphate + H(+)</text>
        <dbReference type="Rhea" id="RHEA:10248"/>
        <dbReference type="ChEBI" id="CHEBI:15377"/>
        <dbReference type="ChEBI" id="CHEBI:15378"/>
        <dbReference type="ChEBI" id="CHEBI:33019"/>
        <dbReference type="ChEBI" id="CHEBI:61555"/>
        <dbReference type="ChEBI" id="CHEBI:246422"/>
        <dbReference type="EC" id="3.6.1.23"/>
    </reaction>
</comment>
<gene>
    <name evidence="7" type="ORF">SAMN05216227_100268</name>
</gene>
<sequence>MQIKVLDARIFDWGLPQYQSAGAAGVDLFACMDAPVQVLAQAPAILIASGIALNFGDLALAGLVLPRSGLGHKKGLVLGNSLGLIDPDYTGEVLISLWNRNPPGSAPIDIRPGDRIAQLVFVPILRPEFEVVRAFSQTGARGAGGFGSTGG</sequence>
<dbReference type="GO" id="GO:0006226">
    <property type="term" value="P:dUMP biosynthetic process"/>
    <property type="evidence" value="ECO:0007669"/>
    <property type="project" value="InterPro"/>
</dbReference>
<dbReference type="NCBIfam" id="TIGR00576">
    <property type="entry name" value="dut"/>
    <property type="match status" value="1"/>
</dbReference>
<dbReference type="Proteomes" id="UP000183002">
    <property type="component" value="Unassembled WGS sequence"/>
</dbReference>
<dbReference type="InterPro" id="IPR033704">
    <property type="entry name" value="dUTPase_trimeric"/>
</dbReference>
<dbReference type="NCBIfam" id="NF001862">
    <property type="entry name" value="PRK00601.1"/>
    <property type="match status" value="1"/>
</dbReference>
<dbReference type="OrthoDB" id="9809956at2"/>
<dbReference type="RefSeq" id="WP_050518776.1">
    <property type="nucleotide sequence ID" value="NZ_FOCO01000002.1"/>
</dbReference>
<dbReference type="STRING" id="1077947.SAMN05216227_100268"/>
<dbReference type="PANTHER" id="PTHR11241">
    <property type="entry name" value="DEOXYURIDINE 5'-TRIPHOSPHATE NUCLEOTIDOHYDROLASE"/>
    <property type="match status" value="1"/>
</dbReference>
<dbReference type="GO" id="GO:0000287">
    <property type="term" value="F:magnesium ion binding"/>
    <property type="evidence" value="ECO:0007669"/>
    <property type="project" value="InterPro"/>
</dbReference>
<proteinExistence type="inferred from homology"/>
<evidence type="ECO:0000313" key="7">
    <source>
        <dbReference type="EMBL" id="SEM76224.1"/>
    </source>
</evidence>
<dbReference type="EC" id="3.6.1.23" evidence="2"/>
<dbReference type="GO" id="GO:0046081">
    <property type="term" value="P:dUTP catabolic process"/>
    <property type="evidence" value="ECO:0007669"/>
    <property type="project" value="InterPro"/>
</dbReference>
<dbReference type="EMBL" id="FOCO01000002">
    <property type="protein sequence ID" value="SEM76224.1"/>
    <property type="molecule type" value="Genomic_DNA"/>
</dbReference>
<dbReference type="PANTHER" id="PTHR11241:SF0">
    <property type="entry name" value="DEOXYURIDINE 5'-TRIPHOSPHATE NUCLEOTIDOHYDROLASE"/>
    <property type="match status" value="1"/>
</dbReference>
<dbReference type="InterPro" id="IPR008181">
    <property type="entry name" value="dUTPase"/>
</dbReference>
<dbReference type="Pfam" id="PF00692">
    <property type="entry name" value="dUTPase"/>
    <property type="match status" value="1"/>
</dbReference>
<evidence type="ECO:0000256" key="3">
    <source>
        <dbReference type="ARBA" id="ARBA00022801"/>
    </source>
</evidence>
<reference evidence="7 8" key="1">
    <citation type="submission" date="2016-10" db="EMBL/GenBank/DDBJ databases">
        <authorList>
            <person name="de Groot N.N."/>
        </authorList>
    </citation>
    <scope>NUCLEOTIDE SEQUENCE [LARGE SCALE GENOMIC DNA]</scope>
    <source>
        <strain evidence="7 8">CGMCC 1.10836</strain>
    </source>
</reference>
<comment type="similarity">
    <text evidence="1">Belongs to the dUTPase family.</text>
</comment>
<feature type="domain" description="dUTPase-like" evidence="6">
    <location>
        <begin position="13"/>
        <end position="150"/>
    </location>
</feature>
<name>A0A1H8B2A1_9RHOB</name>
<dbReference type="SUPFAM" id="SSF51283">
    <property type="entry name" value="dUTPase-like"/>
    <property type="match status" value="1"/>
</dbReference>
<evidence type="ECO:0000313" key="8">
    <source>
        <dbReference type="Proteomes" id="UP000183002"/>
    </source>
</evidence>
<keyword evidence="8" id="KW-1185">Reference proteome</keyword>